<organism evidence="1 2">
    <name type="scientific">Variovorax guangxiensis</name>
    <dbReference type="NCBI Taxonomy" id="1775474"/>
    <lineage>
        <taxon>Bacteria</taxon>
        <taxon>Pseudomonadati</taxon>
        <taxon>Pseudomonadota</taxon>
        <taxon>Betaproteobacteria</taxon>
        <taxon>Burkholderiales</taxon>
        <taxon>Comamonadaceae</taxon>
        <taxon>Variovorax</taxon>
    </lineage>
</organism>
<name>A0A840FRW9_9BURK</name>
<sequence>MLDLYFVESTCRHLPKDPRGLELAGSVDLDAHCSIAALFDRCVRKGVNLDYFDDSLLRAEQVVTMLEVFTANAPEAGAQHAQIAAFKSIHAILTQAKAQGMGLAAFCD</sequence>
<accession>A0A840FRW9</accession>
<protein>
    <submittedName>
        <fullName evidence="1">Uncharacterized protein</fullName>
    </submittedName>
</protein>
<dbReference type="EMBL" id="JACIFZ010000008">
    <property type="protein sequence ID" value="MBB4224783.1"/>
    <property type="molecule type" value="Genomic_DNA"/>
</dbReference>
<dbReference type="RefSeq" id="WP_184641657.1">
    <property type="nucleotide sequence ID" value="NZ_JACIFZ010000008.1"/>
</dbReference>
<dbReference type="AlphaFoldDB" id="A0A840FRW9"/>
<proteinExistence type="predicted"/>
<evidence type="ECO:0000313" key="2">
    <source>
        <dbReference type="Proteomes" id="UP000524450"/>
    </source>
</evidence>
<gene>
    <name evidence="1" type="ORF">GGD71_005579</name>
</gene>
<evidence type="ECO:0000313" key="1">
    <source>
        <dbReference type="EMBL" id="MBB4224783.1"/>
    </source>
</evidence>
<comment type="caution">
    <text evidence="1">The sequence shown here is derived from an EMBL/GenBank/DDBJ whole genome shotgun (WGS) entry which is preliminary data.</text>
</comment>
<reference evidence="1 2" key="1">
    <citation type="submission" date="2020-08" db="EMBL/GenBank/DDBJ databases">
        <title>Genomic Encyclopedia of Type Strains, Phase IV (KMG-V): Genome sequencing to study the core and pangenomes of soil and plant-associated prokaryotes.</title>
        <authorList>
            <person name="Whitman W."/>
        </authorList>
    </citation>
    <scope>NUCLEOTIDE SEQUENCE [LARGE SCALE GENOMIC DNA]</scope>
    <source>
        <strain evidence="1 2">34/80</strain>
    </source>
</reference>
<dbReference type="Proteomes" id="UP000524450">
    <property type="component" value="Unassembled WGS sequence"/>
</dbReference>